<dbReference type="AlphaFoldDB" id="A0A0F4YJB0"/>
<name>A0A0F4YJB0_RASE3</name>
<dbReference type="OrthoDB" id="5310497at2759"/>
<dbReference type="Pfam" id="PF11327">
    <property type="entry name" value="Egh16-like"/>
    <property type="match status" value="1"/>
</dbReference>
<accession>A0A0F4YJB0</accession>
<comment type="caution">
    <text evidence="2">The sequence shown here is derived from an EMBL/GenBank/DDBJ whole genome shotgun (WGS) entry which is preliminary data.</text>
</comment>
<dbReference type="PANTHER" id="PTHR34618">
    <property type="entry name" value="SURFACE PROTEIN MAS1, PUTATIVE-RELATED"/>
    <property type="match status" value="1"/>
</dbReference>
<reference evidence="2 3" key="1">
    <citation type="submission" date="2015-04" db="EMBL/GenBank/DDBJ databases">
        <authorList>
            <person name="Heijne W.H."/>
            <person name="Fedorova N.D."/>
            <person name="Nierman W.C."/>
            <person name="Vollebregt A.W."/>
            <person name="Zhao Z."/>
            <person name="Wu L."/>
            <person name="Kumar M."/>
            <person name="Stam H."/>
            <person name="van den Berg M.A."/>
            <person name="Pel H.J."/>
        </authorList>
    </citation>
    <scope>NUCLEOTIDE SEQUENCE [LARGE SCALE GENOMIC DNA]</scope>
    <source>
        <strain evidence="2 3">CBS 393.64</strain>
    </source>
</reference>
<dbReference type="PANTHER" id="PTHR34618:SF1">
    <property type="entry name" value="SECRETED PROTEIN"/>
    <property type="match status" value="1"/>
</dbReference>
<dbReference type="Proteomes" id="UP000053958">
    <property type="component" value="Unassembled WGS sequence"/>
</dbReference>
<dbReference type="GeneID" id="25320647"/>
<organism evidence="2 3">
    <name type="scientific">Rasamsonia emersonii (strain ATCC 16479 / CBS 393.64 / IMI 116815)</name>
    <dbReference type="NCBI Taxonomy" id="1408163"/>
    <lineage>
        <taxon>Eukaryota</taxon>
        <taxon>Fungi</taxon>
        <taxon>Dikarya</taxon>
        <taxon>Ascomycota</taxon>
        <taxon>Pezizomycotina</taxon>
        <taxon>Eurotiomycetes</taxon>
        <taxon>Eurotiomycetidae</taxon>
        <taxon>Eurotiales</taxon>
        <taxon>Trichocomaceae</taxon>
        <taxon>Rasamsonia</taxon>
    </lineage>
</organism>
<proteinExistence type="predicted"/>
<dbReference type="RefSeq" id="XP_013324285.1">
    <property type="nucleotide sequence ID" value="XM_013468831.1"/>
</dbReference>
<evidence type="ECO:0000313" key="3">
    <source>
        <dbReference type="Proteomes" id="UP000053958"/>
    </source>
</evidence>
<protein>
    <submittedName>
        <fullName evidence="2">Cell surface protein Mas1</fullName>
    </submittedName>
</protein>
<feature type="chain" id="PRO_5002481927" evidence="1">
    <location>
        <begin position="22"/>
        <end position="284"/>
    </location>
</feature>
<keyword evidence="3" id="KW-1185">Reference proteome</keyword>
<keyword evidence="1" id="KW-0732">Signal</keyword>
<dbReference type="EMBL" id="LASV01000584">
    <property type="protein sequence ID" value="KKA17673.1"/>
    <property type="molecule type" value="Genomic_DNA"/>
</dbReference>
<dbReference type="InterPro" id="IPR021476">
    <property type="entry name" value="Egh16-like"/>
</dbReference>
<feature type="signal peptide" evidence="1">
    <location>
        <begin position="1"/>
        <end position="21"/>
    </location>
</feature>
<gene>
    <name evidence="2" type="ORF">T310_8387</name>
</gene>
<sequence length="284" mass="28580">MRYATATVAALLAILAAHVSAHGLVTQIQGANGVNMPGLSVIDGTPRNCPTPGCGAEADTSIIRQNELGTSKASALGRTEGGGPVDAARVILAFMGTASAGRTTAGNKRGLLGNLLGGNGGGTQSKGTKSTGVETGIQDTAGQGAQSGLPTCSDNGTISMTFHQVNQDGAGILTAMIDPISGGTDPNAFQKAEVIQDVPGDKLGLSTATSTDFPIKVQMPAGMTCEGSVAGVNNVCIVRINNNALAGPFGGSAAFTQSPAAKKRAIEYNLRKRHIARGVLPKLE</sequence>
<evidence type="ECO:0000313" key="2">
    <source>
        <dbReference type="EMBL" id="KKA17673.1"/>
    </source>
</evidence>
<evidence type="ECO:0000256" key="1">
    <source>
        <dbReference type="SAM" id="SignalP"/>
    </source>
</evidence>
<dbReference type="STRING" id="1408163.A0A0F4YJB0"/>